<dbReference type="CDD" id="cd06463">
    <property type="entry name" value="p23_like"/>
    <property type="match status" value="1"/>
</dbReference>
<dbReference type="SUPFAM" id="SSF49764">
    <property type="entry name" value="HSP20-like chaperones"/>
    <property type="match status" value="1"/>
</dbReference>
<proteinExistence type="predicted"/>
<dbReference type="InterPro" id="IPR044563">
    <property type="entry name" value="Sgt1-like"/>
</dbReference>
<evidence type="ECO:0000313" key="3">
    <source>
        <dbReference type="EMBL" id="CRG99546.1"/>
    </source>
</evidence>
<accession>A0A1J1H476</accession>
<dbReference type="KEGG" id="prel:PRELSG_0731100"/>
<gene>
    <name evidence="3" type="ORF">PRELSG_0731100</name>
</gene>
<dbReference type="Pfam" id="PF04969">
    <property type="entry name" value="CS"/>
    <property type="match status" value="1"/>
</dbReference>
<organism evidence="3 4">
    <name type="scientific">Plasmodium relictum</name>
    <dbReference type="NCBI Taxonomy" id="85471"/>
    <lineage>
        <taxon>Eukaryota</taxon>
        <taxon>Sar</taxon>
        <taxon>Alveolata</taxon>
        <taxon>Apicomplexa</taxon>
        <taxon>Aconoidasida</taxon>
        <taxon>Haemosporida</taxon>
        <taxon>Plasmodiidae</taxon>
        <taxon>Plasmodium</taxon>
        <taxon>Plasmodium (Haemamoeba)</taxon>
    </lineage>
</organism>
<keyword evidence="4" id="KW-1185">Reference proteome</keyword>
<dbReference type="Pfam" id="PF05002">
    <property type="entry name" value="SGS"/>
    <property type="match status" value="1"/>
</dbReference>
<dbReference type="InterPro" id="IPR008978">
    <property type="entry name" value="HSP20-like_chaperone"/>
</dbReference>
<evidence type="ECO:0000259" key="2">
    <source>
        <dbReference type="PROSITE" id="PS51203"/>
    </source>
</evidence>
<dbReference type="Gene3D" id="2.60.40.790">
    <property type="match status" value="1"/>
</dbReference>
<dbReference type="RefSeq" id="XP_028532551.1">
    <property type="nucleotide sequence ID" value="XM_028676020.1"/>
</dbReference>
<dbReference type="OMA" id="NTEHIER"/>
<dbReference type="GO" id="GO:0051087">
    <property type="term" value="F:protein-folding chaperone binding"/>
    <property type="evidence" value="ECO:0007669"/>
    <property type="project" value="InterPro"/>
</dbReference>
<dbReference type="VEuPathDB" id="PlasmoDB:PRELSG_0731100"/>
<dbReference type="AlphaFoldDB" id="A0A1J1H476"/>
<dbReference type="InterPro" id="IPR007699">
    <property type="entry name" value="SGS_dom"/>
</dbReference>
<name>A0A1J1H476_PLARL</name>
<feature type="domain" description="CS" evidence="2">
    <location>
        <begin position="34"/>
        <end position="124"/>
    </location>
</feature>
<reference evidence="3 4" key="1">
    <citation type="submission" date="2015-04" db="EMBL/GenBank/DDBJ databases">
        <authorList>
            <consortium name="Pathogen Informatics"/>
        </authorList>
    </citation>
    <scope>NUCLEOTIDE SEQUENCE [LARGE SCALE GENOMIC DNA]</scope>
    <source>
        <strain evidence="3 4">SGS1</strain>
    </source>
</reference>
<sequence length="216" mass="25934">MDYNNENYNLNNVFSNTKLSELNSLRNTKLMANEKLIRHDWSQTNDNIFFTIYRKNVQKKDFLYYIKNDYIFLIIIISEEEIYIIENFLFSKISPIKTKINITPMKVEIIFEKEIKELKWNEFMKIENSDNLKKKENILNPFNGKSTEEWNKLTKTIKEDDDEGSIDNFFKKIYNEGDDDTKRAMIKSFQTSCGTVLSTNWKDVQNKNYEKVKNYK</sequence>
<dbReference type="InterPro" id="IPR007052">
    <property type="entry name" value="CS_dom"/>
</dbReference>
<dbReference type="PANTHER" id="PTHR45862">
    <property type="entry name" value="PROTEIN SGT1 HOMOLOG"/>
    <property type="match status" value="1"/>
</dbReference>
<protein>
    <submittedName>
        <fullName evidence="3">Calcyclin binding protein, putative</fullName>
    </submittedName>
</protein>
<dbReference type="GeneID" id="39735648"/>
<evidence type="ECO:0000259" key="1">
    <source>
        <dbReference type="PROSITE" id="PS51048"/>
    </source>
</evidence>
<feature type="domain" description="SGS" evidence="1">
    <location>
        <begin position="139"/>
        <end position="216"/>
    </location>
</feature>
<dbReference type="Proteomes" id="UP000220158">
    <property type="component" value="Chromosome 7"/>
</dbReference>
<dbReference type="OrthoDB" id="1898560at2759"/>
<dbReference type="PROSITE" id="PS51203">
    <property type="entry name" value="CS"/>
    <property type="match status" value="1"/>
</dbReference>
<dbReference type="PROSITE" id="PS51048">
    <property type="entry name" value="SGS"/>
    <property type="match status" value="1"/>
</dbReference>
<evidence type="ECO:0000313" key="4">
    <source>
        <dbReference type="Proteomes" id="UP000220158"/>
    </source>
</evidence>
<dbReference type="EMBL" id="LN835302">
    <property type="protein sequence ID" value="CRG99546.1"/>
    <property type="molecule type" value="Genomic_DNA"/>
</dbReference>